<feature type="compositionally biased region" description="Low complexity" evidence="1">
    <location>
        <begin position="1466"/>
        <end position="1485"/>
    </location>
</feature>
<dbReference type="Proteomes" id="UP000290243">
    <property type="component" value="Chromosome"/>
</dbReference>
<keyword evidence="4" id="KW-1185">Reference proteome</keyword>
<organism evidence="3 4">
    <name type="scientific">Mycoplasmopsis maculosa</name>
    <dbReference type="NCBI Taxonomy" id="114885"/>
    <lineage>
        <taxon>Bacteria</taxon>
        <taxon>Bacillati</taxon>
        <taxon>Mycoplasmatota</taxon>
        <taxon>Mycoplasmoidales</taxon>
        <taxon>Metamycoplasmataceae</taxon>
        <taxon>Mycoplasmopsis</taxon>
    </lineage>
</organism>
<gene>
    <name evidence="3" type="ORF">NCTC10168_00700</name>
</gene>
<evidence type="ECO:0000256" key="2">
    <source>
        <dbReference type="SAM" id="Phobius"/>
    </source>
</evidence>
<name>A0A449B5B5_9BACT</name>
<feature type="region of interest" description="Disordered" evidence="1">
    <location>
        <begin position="1456"/>
        <end position="1489"/>
    </location>
</feature>
<proteinExistence type="predicted"/>
<accession>A0A449B5B5</accession>
<evidence type="ECO:0000313" key="3">
    <source>
        <dbReference type="EMBL" id="VEU75766.1"/>
    </source>
</evidence>
<evidence type="ECO:0000313" key="4">
    <source>
        <dbReference type="Proteomes" id="UP000290243"/>
    </source>
</evidence>
<protein>
    <submittedName>
        <fullName evidence="3">Uncharacterized protein</fullName>
    </submittedName>
</protein>
<dbReference type="EMBL" id="LR215037">
    <property type="protein sequence ID" value="VEU75766.1"/>
    <property type="molecule type" value="Genomic_DNA"/>
</dbReference>
<evidence type="ECO:0000256" key="1">
    <source>
        <dbReference type="SAM" id="MobiDB-lite"/>
    </source>
</evidence>
<sequence>MKKDKLIPLILTTTALSTPLISLDKSEFENYGNSNIEHILTIVDIQKLWKELFADNFQLNFYKQNYYGHSSYKLVNTKKYVSNLNLNSDWFSQNGEINIENINNYKNLSFNDLYSKLKKELNKFIVAEQDIFNVSNVYRPLKNWLSFQNIPVLKNKVKSKFISFKLNYRFENNFNWKFDDDFYYTNNNYTVSFDSQDDYGTYTGTLQEYDDFAGESTTSGEHSDEDKESKSGTITIDNDKFWPAIEYLPISDFNVISDGDYYVLETKEDKETYLSKKFNKLSNLGFYSKIKPFLSQYNNKLLVSSKNPIILTINENIPTFSTTISYIDEEDVKEYIFEKFLETKGLVKENNSYSYNVEFNDYAEYISNIGKNYKKMNLFNNLKELFKTENIQLVFEKNKSYALVRINEYNPNKPIKVLLKPKSQNSNANTFWWERFNITVPKILNNDGNQTQKIFSLSENVSVPQPDSQNISNQYSIQSLEKPNKTFFSQALISLILSPKRNEELIINDKVVPVSLTGFNYEIQPNDKSLKIQVKVYETDDLNNINKSSFNVFTITNNLFEEIEINTVFDEIEFKLHSWDPKSNFNQAQKINPYIINKEFKEITDKDGNLIPNPDYDFKINPNTGTYEQIWTLNKNFLRIPNLDLWPTISKLQNEFKLIEYFSEESESIIVKTIFADNGLILDFNSGFSQIDGYYLGNNIDELGENIDNTNHFTLPVDKEKILYFTTPKGEGWYLLKAIQKTGLTKFYLIYQTNEKFKQEEQKNILDKAFEKLKNNKKINDIKNSKYFTSFREYIKNQSLDIENLTYSNLVIQYENFLLYNNISFDIHFGDLIDKGNPLINDFEKYLIDNNLLIYNADSNTYTKKPIITVYKVLLTNFLKAKMNNNEFEANIYSYIDSNPIKELQPELFTYLNNDNEKELTLWQPDLSLNIFDFKFKYDLDHSSTIINFIKDKETLSLDLTQWLSLKGYKVNWPVKINLNKDKIIEKLANRTLSDWKNNQDYLKEFIKTQILSFEINNQSVLVNDNNIMLNGKEISISKILENINNMNFVFSENGLFIAIKGIFEIDEERFIINDSSLELDIEWAKYSNPFEYLSINNISYDNYDKERLTEELSRNNFINDFIMNTEIDGESYDFKFNYLKDFKVKNLLSDLDTLTSEEYTKYLKDDELASKTKNITKNIVLMVEDEDFVLNKTISEMIEKNLITSNSHYLKLPKNEIRSNLWKVFKTTFDDIERKYIIMKDIIKYWLDKTNKDILISNHKKTFYEDDLANLLSQMKEFKIVLNNDNDDEYWTNVNNFFESKKEQLKLIKANPNAYRFTKLAITNFEKWINLSDKLKNNHRKDIFYNLWKFIDKELELINFNKEEKINLFSHFYTKNNITNVINGIYDKLKTIKEPYSEEKTDELVKNIFNEKELSNSFWLLKTNIVFISPFSSIKGEYGLKTSIFSNINPNELNDDSYKDKNDNSDSNSDSDNSGGTNSNSPDSNKQRLDLSNYSFNDINFYIEDGYISNIKENIISEIIKNILSVFERDDEFNVKVINNLSLPLLDDAFFEEIFKKDNLTVINGKNFYKNIKEIKFNSISDSEILTGENKFNINFYISESFDPKKEQKEAKKTKIIWVSSTIVAVLLASGIVTTVLVLNKKQRKVKVI</sequence>
<dbReference type="OrthoDB" id="400339at2"/>
<dbReference type="RefSeq" id="WP_129647142.1">
    <property type="nucleotide sequence ID" value="NZ_LR215037.1"/>
</dbReference>
<keyword evidence="2" id="KW-1133">Transmembrane helix</keyword>
<reference evidence="3 4" key="1">
    <citation type="submission" date="2019-01" db="EMBL/GenBank/DDBJ databases">
        <authorList>
            <consortium name="Pathogen Informatics"/>
        </authorList>
    </citation>
    <scope>NUCLEOTIDE SEQUENCE [LARGE SCALE GENOMIC DNA]</scope>
    <source>
        <strain evidence="3 4">NCTC10168</strain>
    </source>
</reference>
<feature type="transmembrane region" description="Helical" evidence="2">
    <location>
        <begin position="1617"/>
        <end position="1640"/>
    </location>
</feature>
<keyword evidence="2" id="KW-0472">Membrane</keyword>
<dbReference type="KEGG" id="mmau:NCTC10168_00700"/>
<keyword evidence="2" id="KW-0812">Transmembrane</keyword>